<dbReference type="Proteomes" id="UP001283361">
    <property type="component" value="Unassembled WGS sequence"/>
</dbReference>
<dbReference type="AlphaFoldDB" id="A0AAE0ZT79"/>
<keyword evidence="3" id="KW-1185">Reference proteome</keyword>
<accession>A0AAE0ZT79</accession>
<feature type="compositionally biased region" description="Polar residues" evidence="1">
    <location>
        <begin position="21"/>
        <end position="33"/>
    </location>
</feature>
<proteinExistence type="predicted"/>
<evidence type="ECO:0000313" key="3">
    <source>
        <dbReference type="Proteomes" id="UP001283361"/>
    </source>
</evidence>
<name>A0AAE0ZT79_9GAST</name>
<protein>
    <submittedName>
        <fullName evidence="2">Uncharacterized protein</fullName>
    </submittedName>
</protein>
<organism evidence="2 3">
    <name type="scientific">Elysia crispata</name>
    <name type="common">lettuce slug</name>
    <dbReference type="NCBI Taxonomy" id="231223"/>
    <lineage>
        <taxon>Eukaryota</taxon>
        <taxon>Metazoa</taxon>
        <taxon>Spiralia</taxon>
        <taxon>Lophotrochozoa</taxon>
        <taxon>Mollusca</taxon>
        <taxon>Gastropoda</taxon>
        <taxon>Heterobranchia</taxon>
        <taxon>Euthyneura</taxon>
        <taxon>Panpulmonata</taxon>
        <taxon>Sacoglossa</taxon>
        <taxon>Placobranchoidea</taxon>
        <taxon>Plakobranchidae</taxon>
        <taxon>Elysia</taxon>
    </lineage>
</organism>
<reference evidence="2" key="1">
    <citation type="journal article" date="2023" name="G3 (Bethesda)">
        <title>A reference genome for the long-term kleptoplast-retaining sea slug Elysia crispata morphotype clarki.</title>
        <authorList>
            <person name="Eastman K.E."/>
            <person name="Pendleton A.L."/>
            <person name="Shaikh M.A."/>
            <person name="Suttiyut T."/>
            <person name="Ogas R."/>
            <person name="Tomko P."/>
            <person name="Gavelis G."/>
            <person name="Widhalm J.R."/>
            <person name="Wisecaver J.H."/>
        </authorList>
    </citation>
    <scope>NUCLEOTIDE SEQUENCE</scope>
    <source>
        <strain evidence="2">ECLA1</strain>
    </source>
</reference>
<evidence type="ECO:0000256" key="1">
    <source>
        <dbReference type="SAM" id="MobiDB-lite"/>
    </source>
</evidence>
<comment type="caution">
    <text evidence="2">The sequence shown here is derived from an EMBL/GenBank/DDBJ whole genome shotgun (WGS) entry which is preliminary data.</text>
</comment>
<feature type="region of interest" description="Disordered" evidence="1">
    <location>
        <begin position="1"/>
        <end position="33"/>
    </location>
</feature>
<evidence type="ECO:0000313" key="2">
    <source>
        <dbReference type="EMBL" id="KAK3774903.1"/>
    </source>
</evidence>
<dbReference type="EMBL" id="JAWDGP010003379">
    <property type="protein sequence ID" value="KAK3774903.1"/>
    <property type="molecule type" value="Genomic_DNA"/>
</dbReference>
<gene>
    <name evidence="2" type="ORF">RRG08_007261</name>
</gene>
<sequence>MADEVLKKRRGHAVEAATRGTRPSVTGTTQKAMQSIKRTALPMRETPEKPLCWPAAICPVITAIGHSLWWLMPCSQPEANVP</sequence>